<gene>
    <name evidence="1" type="ORF">TL5118_03650</name>
    <name evidence="2" type="ORF">TL5120_02890</name>
</gene>
<dbReference type="EMBL" id="CYSC01000035">
    <property type="protein sequence ID" value="CUH73083.1"/>
    <property type="molecule type" value="Genomic_DNA"/>
</dbReference>
<dbReference type="Proteomes" id="UP000051086">
    <property type="component" value="Unassembled WGS sequence"/>
</dbReference>
<accession>A0A0P1GA00</accession>
<evidence type="ECO:0000313" key="2">
    <source>
        <dbReference type="EMBL" id="CUH73083.1"/>
    </source>
</evidence>
<evidence type="ECO:0000313" key="4">
    <source>
        <dbReference type="Proteomes" id="UP000051887"/>
    </source>
</evidence>
<keyword evidence="3" id="KW-1185">Reference proteome</keyword>
<dbReference type="EMBL" id="CYSB01000040">
    <property type="protein sequence ID" value="CUH69680.1"/>
    <property type="molecule type" value="Genomic_DNA"/>
</dbReference>
<dbReference type="AlphaFoldDB" id="A0A0P1GA00"/>
<dbReference type="Proteomes" id="UP000051887">
    <property type="component" value="Unassembled WGS sequence"/>
</dbReference>
<organism evidence="2 4">
    <name type="scientific">Thalassovita autumnalis</name>
    <dbReference type="NCBI Taxonomy" id="2072972"/>
    <lineage>
        <taxon>Bacteria</taxon>
        <taxon>Pseudomonadati</taxon>
        <taxon>Pseudomonadota</taxon>
        <taxon>Alphaproteobacteria</taxon>
        <taxon>Rhodobacterales</taxon>
        <taxon>Roseobacteraceae</taxon>
        <taxon>Thalassovita</taxon>
    </lineage>
</organism>
<dbReference type="RefSeq" id="WP_058244239.1">
    <property type="nucleotide sequence ID" value="NZ_CYSB01000040.1"/>
</dbReference>
<sequence>MSRCLIHLPPSQAGLAHPQAAGFYGDLCRALQRSGWQVSFRVDPISDVKSDYAGDLFHIVHEGQIDLPNVLNTAPGPLRDFWYMDPLGTGEASAIAAASFDPITVPAHRARAFFERQQRRLVTQRQSKRPQPDLTQDFGQGHVAVFLGPEQASEAGDISDLQMVQALLQHLPGDRLVVKAHPEGQSGAVWHELREMAQDTPALQLVEANVHDVLNGASLCCSLGSSVSFEAMLHEVPSLVFSPVGFHHNVLTVTDLADFPALAVEARQKDWPNAEYLFWFLRQNCLDLTGKGWKDKAVERVEHAMQQLPQRAA</sequence>
<proteinExistence type="predicted"/>
<evidence type="ECO:0008006" key="5">
    <source>
        <dbReference type="Google" id="ProtNLM"/>
    </source>
</evidence>
<evidence type="ECO:0000313" key="1">
    <source>
        <dbReference type="EMBL" id="CUH69680.1"/>
    </source>
</evidence>
<name>A0A0P1GA00_9RHOB</name>
<evidence type="ECO:0000313" key="3">
    <source>
        <dbReference type="Proteomes" id="UP000051086"/>
    </source>
</evidence>
<reference evidence="2 4" key="2">
    <citation type="submission" date="2015-09" db="EMBL/GenBank/DDBJ databases">
        <authorList>
            <consortium name="Swine Surveillance"/>
        </authorList>
    </citation>
    <scope>NUCLEOTIDE SEQUENCE [LARGE SCALE GENOMIC DNA]</scope>
    <source>
        <strain evidence="2 4">5120</strain>
    </source>
</reference>
<reference evidence="1 3" key="1">
    <citation type="submission" date="2015-09" db="EMBL/GenBank/DDBJ databases">
        <authorList>
            <person name="Rodrigo-Torres L."/>
            <person name="Arahal D.R."/>
        </authorList>
    </citation>
    <scope>NUCLEOTIDE SEQUENCE [LARGE SCALE GENOMIC DNA]</scope>
    <source>
        <strain evidence="1 3">CECT 5118</strain>
    </source>
</reference>
<dbReference type="OrthoDB" id="6713140at2"/>
<protein>
    <recommendedName>
        <fullName evidence="5">Capsule polysaccharide biosynthesis protein</fullName>
    </recommendedName>
</protein>